<reference evidence="2" key="2">
    <citation type="journal article" date="2020" name="Nat. Commun.">
        <title>Large-scale genome sequencing of mycorrhizal fungi provides insights into the early evolution of symbiotic traits.</title>
        <authorList>
            <person name="Miyauchi S."/>
            <person name="Kiss E."/>
            <person name="Kuo A."/>
            <person name="Drula E."/>
            <person name="Kohler A."/>
            <person name="Sanchez-Garcia M."/>
            <person name="Morin E."/>
            <person name="Andreopoulos B."/>
            <person name="Barry K.W."/>
            <person name="Bonito G."/>
            <person name="Buee M."/>
            <person name="Carver A."/>
            <person name="Chen C."/>
            <person name="Cichocki N."/>
            <person name="Clum A."/>
            <person name="Culley D."/>
            <person name="Crous P.W."/>
            <person name="Fauchery L."/>
            <person name="Girlanda M."/>
            <person name="Hayes R.D."/>
            <person name="Keri Z."/>
            <person name="LaButti K."/>
            <person name="Lipzen A."/>
            <person name="Lombard V."/>
            <person name="Magnuson J."/>
            <person name="Maillard F."/>
            <person name="Murat C."/>
            <person name="Nolan M."/>
            <person name="Ohm R.A."/>
            <person name="Pangilinan J."/>
            <person name="Pereira M.F."/>
            <person name="Perotto S."/>
            <person name="Peter M."/>
            <person name="Pfister S."/>
            <person name="Riley R."/>
            <person name="Sitrit Y."/>
            <person name="Stielow J.B."/>
            <person name="Szollosi G."/>
            <person name="Zifcakova L."/>
            <person name="Stursova M."/>
            <person name="Spatafora J.W."/>
            <person name="Tedersoo L."/>
            <person name="Vaario L.M."/>
            <person name="Yamada A."/>
            <person name="Yan M."/>
            <person name="Wang P."/>
            <person name="Xu J."/>
            <person name="Bruns T."/>
            <person name="Baldrian P."/>
            <person name="Vilgalys R."/>
            <person name="Dunand C."/>
            <person name="Henrissat B."/>
            <person name="Grigoriev I.V."/>
            <person name="Hibbett D."/>
            <person name="Nagy L.G."/>
            <person name="Martin F.M."/>
        </authorList>
    </citation>
    <scope>NUCLEOTIDE SEQUENCE</scope>
    <source>
        <strain evidence="2">BED1</strain>
    </source>
</reference>
<dbReference type="AlphaFoldDB" id="A0AAD4BA06"/>
<reference evidence="2" key="1">
    <citation type="submission" date="2019-10" db="EMBL/GenBank/DDBJ databases">
        <authorList>
            <consortium name="DOE Joint Genome Institute"/>
            <person name="Kuo A."/>
            <person name="Miyauchi S."/>
            <person name="Kiss E."/>
            <person name="Drula E."/>
            <person name="Kohler A."/>
            <person name="Sanchez-Garcia M."/>
            <person name="Andreopoulos B."/>
            <person name="Barry K.W."/>
            <person name="Bonito G."/>
            <person name="Buee M."/>
            <person name="Carver A."/>
            <person name="Chen C."/>
            <person name="Cichocki N."/>
            <person name="Clum A."/>
            <person name="Culley D."/>
            <person name="Crous P.W."/>
            <person name="Fauchery L."/>
            <person name="Girlanda M."/>
            <person name="Hayes R."/>
            <person name="Keri Z."/>
            <person name="LaButti K."/>
            <person name="Lipzen A."/>
            <person name="Lombard V."/>
            <person name="Magnuson J."/>
            <person name="Maillard F."/>
            <person name="Morin E."/>
            <person name="Murat C."/>
            <person name="Nolan M."/>
            <person name="Ohm R."/>
            <person name="Pangilinan J."/>
            <person name="Pereira M."/>
            <person name="Perotto S."/>
            <person name="Peter M."/>
            <person name="Riley R."/>
            <person name="Sitrit Y."/>
            <person name="Stielow B."/>
            <person name="Szollosi G."/>
            <person name="Zifcakova L."/>
            <person name="Stursova M."/>
            <person name="Spatafora J.W."/>
            <person name="Tedersoo L."/>
            <person name="Vaario L.-M."/>
            <person name="Yamada A."/>
            <person name="Yan M."/>
            <person name="Wang P."/>
            <person name="Xu J."/>
            <person name="Bruns T."/>
            <person name="Baldrian P."/>
            <person name="Vilgalys R."/>
            <person name="Henrissat B."/>
            <person name="Grigoriev I.V."/>
            <person name="Hibbett D."/>
            <person name="Nagy L.G."/>
            <person name="Martin F.M."/>
        </authorList>
    </citation>
    <scope>NUCLEOTIDE SEQUENCE</scope>
    <source>
        <strain evidence="2">BED1</strain>
    </source>
</reference>
<feature type="non-terminal residue" evidence="2">
    <location>
        <position position="72"/>
    </location>
</feature>
<gene>
    <name evidence="2" type="ORF">L210DRAFT_3467416</name>
</gene>
<dbReference type="EMBL" id="WHUW01000532">
    <property type="protein sequence ID" value="KAF8414427.1"/>
    <property type="molecule type" value="Genomic_DNA"/>
</dbReference>
<feature type="compositionally biased region" description="Polar residues" evidence="1">
    <location>
        <begin position="10"/>
        <end position="22"/>
    </location>
</feature>
<protein>
    <recommendedName>
        <fullName evidence="4">LisH domain-containing protein</fullName>
    </recommendedName>
</protein>
<accession>A0AAD4BA06</accession>
<dbReference type="Proteomes" id="UP001194468">
    <property type="component" value="Unassembled WGS sequence"/>
</dbReference>
<name>A0AAD4BA06_BOLED</name>
<organism evidence="2 3">
    <name type="scientific">Boletus edulis BED1</name>
    <dbReference type="NCBI Taxonomy" id="1328754"/>
    <lineage>
        <taxon>Eukaryota</taxon>
        <taxon>Fungi</taxon>
        <taxon>Dikarya</taxon>
        <taxon>Basidiomycota</taxon>
        <taxon>Agaricomycotina</taxon>
        <taxon>Agaricomycetes</taxon>
        <taxon>Agaricomycetidae</taxon>
        <taxon>Boletales</taxon>
        <taxon>Boletineae</taxon>
        <taxon>Boletaceae</taxon>
        <taxon>Boletoideae</taxon>
        <taxon>Boletus</taxon>
    </lineage>
</organism>
<dbReference type="Pfam" id="PF08513">
    <property type="entry name" value="LisH"/>
    <property type="match status" value="1"/>
</dbReference>
<evidence type="ECO:0000256" key="1">
    <source>
        <dbReference type="SAM" id="MobiDB-lite"/>
    </source>
</evidence>
<evidence type="ECO:0000313" key="3">
    <source>
        <dbReference type="Proteomes" id="UP001194468"/>
    </source>
</evidence>
<dbReference type="InterPro" id="IPR006594">
    <property type="entry name" value="LisH"/>
</dbReference>
<comment type="caution">
    <text evidence="2">The sequence shown here is derived from an EMBL/GenBank/DDBJ whole genome shotgun (WGS) entry which is preliminary data.</text>
</comment>
<feature type="region of interest" description="Disordered" evidence="1">
    <location>
        <begin position="1"/>
        <end position="26"/>
    </location>
</feature>
<sequence>MANGPPGSMSLPTTDIQSSSDPSWEGDRMFNIYIYDYCNKRGFRKTARELLTEAEIPPDSAPPINAKQGLLF</sequence>
<evidence type="ECO:0000313" key="2">
    <source>
        <dbReference type="EMBL" id="KAF8414427.1"/>
    </source>
</evidence>
<keyword evidence="3" id="KW-1185">Reference proteome</keyword>
<evidence type="ECO:0008006" key="4">
    <source>
        <dbReference type="Google" id="ProtNLM"/>
    </source>
</evidence>
<dbReference type="PROSITE" id="PS50896">
    <property type="entry name" value="LISH"/>
    <property type="match status" value="1"/>
</dbReference>
<proteinExistence type="predicted"/>